<name>A0A9N9JAP6_9GLOM</name>
<dbReference type="SUPFAM" id="SSF57903">
    <property type="entry name" value="FYVE/PHD zinc finger"/>
    <property type="match status" value="1"/>
</dbReference>
<comment type="caution">
    <text evidence="6">The sequence shown here is derived from an EMBL/GenBank/DDBJ whole genome shotgun (WGS) entry which is preliminary data.</text>
</comment>
<accession>A0A9N9JAP6</accession>
<keyword evidence="3" id="KW-0862">Zinc</keyword>
<dbReference type="GO" id="GO:0008270">
    <property type="term" value="F:zinc ion binding"/>
    <property type="evidence" value="ECO:0007669"/>
    <property type="project" value="UniProtKB-KW"/>
</dbReference>
<organism evidence="6 7">
    <name type="scientific">Racocetra fulgida</name>
    <dbReference type="NCBI Taxonomy" id="60492"/>
    <lineage>
        <taxon>Eukaryota</taxon>
        <taxon>Fungi</taxon>
        <taxon>Fungi incertae sedis</taxon>
        <taxon>Mucoromycota</taxon>
        <taxon>Glomeromycotina</taxon>
        <taxon>Glomeromycetes</taxon>
        <taxon>Diversisporales</taxon>
        <taxon>Gigasporaceae</taxon>
        <taxon>Racocetra</taxon>
    </lineage>
</organism>
<evidence type="ECO:0000256" key="3">
    <source>
        <dbReference type="ARBA" id="ARBA00022833"/>
    </source>
</evidence>
<feature type="non-terminal residue" evidence="6">
    <location>
        <position position="191"/>
    </location>
</feature>
<dbReference type="Pfam" id="PF00628">
    <property type="entry name" value="PHD"/>
    <property type="match status" value="1"/>
</dbReference>
<reference evidence="6" key="1">
    <citation type="submission" date="2021-06" db="EMBL/GenBank/DDBJ databases">
        <authorList>
            <person name="Kallberg Y."/>
            <person name="Tangrot J."/>
            <person name="Rosling A."/>
        </authorList>
    </citation>
    <scope>NUCLEOTIDE SEQUENCE</scope>
    <source>
        <strain evidence="6">IN212</strain>
    </source>
</reference>
<dbReference type="Gene3D" id="3.30.40.10">
    <property type="entry name" value="Zinc/RING finger domain, C3HC4 (zinc finger)"/>
    <property type="match status" value="1"/>
</dbReference>
<feature type="non-terminal residue" evidence="6">
    <location>
        <position position="1"/>
    </location>
</feature>
<dbReference type="InterPro" id="IPR019787">
    <property type="entry name" value="Znf_PHD-finger"/>
</dbReference>
<evidence type="ECO:0000313" key="6">
    <source>
        <dbReference type="EMBL" id="CAG8770790.1"/>
    </source>
</evidence>
<dbReference type="EMBL" id="CAJVPZ010046323">
    <property type="protein sequence ID" value="CAG8770790.1"/>
    <property type="molecule type" value="Genomic_DNA"/>
</dbReference>
<dbReference type="InterPro" id="IPR013083">
    <property type="entry name" value="Znf_RING/FYVE/PHD"/>
</dbReference>
<sequence length="191" mass="20827">QAVVTESCTITSDSNAQSIAAPSENVCAQCLSATVPSAMISPDDLLPCPNDYTIKCSHCQPSLNNAANNYHHVKTTGTTSYPIHLATVCNKCQSNFTQGLFCPMCLKTYSEDGQENDDDKYMVCCDICDRWIHARCDDVLTPEKYQELADIPDAKYTCPLCEGRIRPLEGNKVQQNALSGNPSAKPVAMIP</sequence>
<keyword evidence="2 4" id="KW-0863">Zinc-finger</keyword>
<dbReference type="InterPro" id="IPR001965">
    <property type="entry name" value="Znf_PHD"/>
</dbReference>
<dbReference type="Proteomes" id="UP000789396">
    <property type="component" value="Unassembled WGS sequence"/>
</dbReference>
<evidence type="ECO:0000256" key="1">
    <source>
        <dbReference type="ARBA" id="ARBA00022723"/>
    </source>
</evidence>
<keyword evidence="1" id="KW-0479">Metal-binding</keyword>
<proteinExistence type="predicted"/>
<dbReference type="AlphaFoldDB" id="A0A9N9JAP6"/>
<feature type="domain" description="PHD-type" evidence="5">
    <location>
        <begin position="99"/>
        <end position="164"/>
    </location>
</feature>
<dbReference type="SMART" id="SM00249">
    <property type="entry name" value="PHD"/>
    <property type="match status" value="1"/>
</dbReference>
<gene>
    <name evidence="6" type="ORF">RFULGI_LOCUS15042</name>
</gene>
<protein>
    <submittedName>
        <fullName evidence="6">10335_t:CDS:1</fullName>
    </submittedName>
</protein>
<evidence type="ECO:0000256" key="2">
    <source>
        <dbReference type="ARBA" id="ARBA00022771"/>
    </source>
</evidence>
<evidence type="ECO:0000313" key="7">
    <source>
        <dbReference type="Proteomes" id="UP000789396"/>
    </source>
</evidence>
<dbReference type="PROSITE" id="PS50016">
    <property type="entry name" value="ZF_PHD_2"/>
    <property type="match status" value="1"/>
</dbReference>
<dbReference type="OrthoDB" id="787137at2759"/>
<keyword evidence="7" id="KW-1185">Reference proteome</keyword>
<evidence type="ECO:0000256" key="4">
    <source>
        <dbReference type="PROSITE-ProRule" id="PRU00146"/>
    </source>
</evidence>
<evidence type="ECO:0000259" key="5">
    <source>
        <dbReference type="PROSITE" id="PS50016"/>
    </source>
</evidence>
<dbReference type="InterPro" id="IPR011011">
    <property type="entry name" value="Znf_FYVE_PHD"/>
</dbReference>